<protein>
    <recommendedName>
        <fullName evidence="10">Protein HIR</fullName>
    </recommendedName>
</protein>
<dbReference type="STRING" id="90262.A0A1X2IMR4"/>
<sequence>MIIFKPDWIFHGGCVDSSDQSQETFKDKKQCIYSIDIHPDGKRLVTGSLDTTVKIWNTEPIYNEQAEKDPQCPKLLCTLTSHGGAVLCVRWSKNGRYLASSSDNDNVVIIWELDSEPSSASDFGDGEAKQETWRPVKHLRGHDSDVQDLAWSNDNRYLASCGIDGYAIIWDAQTFEVVHKITQHSGFVKGISFDPAGKYLASQSDDKKVKIWRTSDWHKEAEVKDPFYKTSGTTFFRRLSWSPDGAHLVAPSAMNGSHCVAAIIDRDHWDADVSLVGHSVPIEVAAYNPKLFYMIEEDEANDKEKQQDEDTVMENDDQNNNKKESLASVCALGGQDRGLSLWVTRRSRPMCVARDIFQNNVYDLAWAPNGQTLFACSQDGTVACLQLQDELEKPASDDEIVKKLTQYGYGRKNTELPEAHSQLELEAENTPHTQQTSHRIANIMSGVDTSELTPNTNGVVDKMELDESGSATDTTKQQEPNDTKASHTDRSPHQFTSSSSDVATITEQKVTVVNGKRRIQPVSVLRNSSSLSQSNETQSTQPSKSATNDIRQPSPQPSLDTVDYDPPSFSLGKKLVGSKRKAQHDESDDISNMTSSDNEIIRRKPTWIDAAVVPPIVSKSQVKLGLPKVKSTLANRSLIDSPGTIMECHNPSGRQGSENAKLVVSQHGNILWTDYLISAIILMTGNGFFSSVGCEDGTILIYSPAGRRLLPPIVLESTPVVMTCNTQWLLCLTATGLLYTWDVMQQKSQMSSVPISPLLHVAETVSSEESHTAPSLRDVRIQKNGSPLVITSYHQAFTYHAGMNSWLRISDAWFIISEFWGSGSSTIEQHPLGWLSTALTITGSHDSSNESIMTLAKLDSEAANTITISHIENQLAAALILESAKEYKEWMIYYARRLSKENAQAKVEELCQWLMGPPYIQMAEGNEWEATILNSISKHGLLKELLPILAQNRQLQRITTEFRSLL</sequence>
<keyword evidence="3 9" id="KW-0853">WD repeat</keyword>
<dbReference type="GO" id="GO:0006351">
    <property type="term" value="P:DNA-templated transcription"/>
    <property type="evidence" value="ECO:0007669"/>
    <property type="project" value="InterPro"/>
</dbReference>
<organism evidence="14 15">
    <name type="scientific">Absidia repens</name>
    <dbReference type="NCBI Taxonomy" id="90262"/>
    <lineage>
        <taxon>Eukaryota</taxon>
        <taxon>Fungi</taxon>
        <taxon>Fungi incertae sedis</taxon>
        <taxon>Mucoromycota</taxon>
        <taxon>Mucoromycotina</taxon>
        <taxon>Mucoromycetes</taxon>
        <taxon>Mucorales</taxon>
        <taxon>Cunninghamellaceae</taxon>
        <taxon>Absidia</taxon>
    </lineage>
</organism>
<keyword evidence="8 10" id="KW-0539">Nucleus</keyword>
<evidence type="ECO:0000256" key="8">
    <source>
        <dbReference type="ARBA" id="ARBA00023242"/>
    </source>
</evidence>
<evidence type="ECO:0000256" key="7">
    <source>
        <dbReference type="ARBA" id="ARBA00023163"/>
    </source>
</evidence>
<keyword evidence="6 10" id="KW-0805">Transcription regulation</keyword>
<dbReference type="SMART" id="SM00320">
    <property type="entry name" value="WD40"/>
    <property type="match status" value="5"/>
</dbReference>
<feature type="repeat" description="WD" evidence="9">
    <location>
        <begin position="181"/>
        <end position="212"/>
    </location>
</feature>
<evidence type="ECO:0000256" key="3">
    <source>
        <dbReference type="ARBA" id="ARBA00022574"/>
    </source>
</evidence>
<evidence type="ECO:0000256" key="11">
    <source>
        <dbReference type="SAM" id="MobiDB-lite"/>
    </source>
</evidence>
<dbReference type="InterPro" id="IPR001680">
    <property type="entry name" value="WD40_rpt"/>
</dbReference>
<dbReference type="GO" id="GO:0006355">
    <property type="term" value="P:regulation of DNA-templated transcription"/>
    <property type="evidence" value="ECO:0007669"/>
    <property type="project" value="InterPro"/>
</dbReference>
<reference evidence="14 15" key="1">
    <citation type="submission" date="2016-07" db="EMBL/GenBank/DDBJ databases">
        <title>Pervasive Adenine N6-methylation of Active Genes in Fungi.</title>
        <authorList>
            <consortium name="DOE Joint Genome Institute"/>
            <person name="Mondo S.J."/>
            <person name="Dannebaum R.O."/>
            <person name="Kuo R.C."/>
            <person name="Labutti K."/>
            <person name="Haridas S."/>
            <person name="Kuo A."/>
            <person name="Salamov A."/>
            <person name="Ahrendt S.R."/>
            <person name="Lipzen A."/>
            <person name="Sullivan W."/>
            <person name="Andreopoulos W.B."/>
            <person name="Clum A."/>
            <person name="Lindquist E."/>
            <person name="Daum C."/>
            <person name="Ramamoorthy G.K."/>
            <person name="Gryganskyi A."/>
            <person name="Culley D."/>
            <person name="Magnuson J.K."/>
            <person name="James T.Y."/>
            <person name="O'Malley M.A."/>
            <person name="Stajich J.E."/>
            <person name="Spatafora J.W."/>
            <person name="Visel A."/>
            <person name="Grigoriev I.V."/>
        </authorList>
    </citation>
    <scope>NUCLEOTIDE SEQUENCE [LARGE SCALE GENOMIC DNA]</scope>
    <source>
        <strain evidence="14 15">NRRL 1336</strain>
    </source>
</reference>
<dbReference type="AlphaFoldDB" id="A0A1X2IMR4"/>
<feature type="domain" description="CAF1B/HIR1 beta-propeller" evidence="13">
    <location>
        <begin position="28"/>
        <end position="389"/>
    </location>
</feature>
<name>A0A1X2IMR4_9FUNG</name>
<dbReference type="InterPro" id="IPR055410">
    <property type="entry name" value="Beta-prop_CAF1B_HIR1"/>
</dbReference>
<dbReference type="Gene3D" id="2.130.10.10">
    <property type="entry name" value="YVTN repeat-like/Quinoprotein amine dehydrogenase"/>
    <property type="match status" value="2"/>
</dbReference>
<dbReference type="Proteomes" id="UP000193560">
    <property type="component" value="Unassembled WGS sequence"/>
</dbReference>
<dbReference type="InterPro" id="IPR011494">
    <property type="entry name" value="HIRA-like_C"/>
</dbReference>
<dbReference type="Pfam" id="PF24105">
    <property type="entry name" value="Beta-prop_CAF1B_HIR1"/>
    <property type="match status" value="1"/>
</dbReference>
<dbReference type="PROSITE" id="PS50082">
    <property type="entry name" value="WD_REPEATS_2"/>
    <property type="match status" value="4"/>
</dbReference>
<evidence type="ECO:0000256" key="6">
    <source>
        <dbReference type="ARBA" id="ARBA00023015"/>
    </source>
</evidence>
<feature type="repeat" description="WD" evidence="9">
    <location>
        <begin position="25"/>
        <end position="59"/>
    </location>
</feature>
<keyword evidence="4 10" id="KW-0677">Repeat</keyword>
<dbReference type="PANTHER" id="PTHR13831">
    <property type="entry name" value="MEMBER OF THE HIR1 FAMILY OF WD-REPEAT PROTEINS"/>
    <property type="match status" value="1"/>
</dbReference>
<keyword evidence="7 10" id="KW-0804">Transcription</keyword>
<feature type="compositionally biased region" description="Polar residues" evidence="11">
    <location>
        <begin position="493"/>
        <end position="502"/>
    </location>
</feature>
<feature type="region of interest" description="Disordered" evidence="11">
    <location>
        <begin position="300"/>
        <end position="320"/>
    </location>
</feature>
<dbReference type="EMBL" id="MCGE01000007">
    <property type="protein sequence ID" value="ORZ19308.1"/>
    <property type="molecule type" value="Genomic_DNA"/>
</dbReference>
<dbReference type="InterPro" id="IPR019775">
    <property type="entry name" value="WD40_repeat_CS"/>
</dbReference>
<comment type="subcellular location">
    <subcellularLocation>
        <location evidence="1 10">Nucleus</location>
    </subcellularLocation>
</comment>
<dbReference type="GO" id="GO:0000785">
    <property type="term" value="C:chromatin"/>
    <property type="evidence" value="ECO:0007669"/>
    <property type="project" value="TreeGrafter"/>
</dbReference>
<evidence type="ECO:0000256" key="10">
    <source>
        <dbReference type="RuleBase" id="RU364014"/>
    </source>
</evidence>
<feature type="repeat" description="WD" evidence="9">
    <location>
        <begin position="139"/>
        <end position="180"/>
    </location>
</feature>
<feature type="region of interest" description="Disordered" evidence="11">
    <location>
        <begin position="468"/>
        <end position="502"/>
    </location>
</feature>
<comment type="function">
    <text evidence="10">Required for replication-independent chromatin assembly and for the periodic repression of histone gene transcription during the cell cycle.</text>
</comment>
<keyword evidence="15" id="KW-1185">Reference proteome</keyword>
<feature type="domain" description="Protein HIRA-like C-terminal" evidence="12">
    <location>
        <begin position="706"/>
        <end position="914"/>
    </location>
</feature>
<dbReference type="GO" id="GO:0006338">
    <property type="term" value="P:chromatin remodeling"/>
    <property type="evidence" value="ECO:0007669"/>
    <property type="project" value="InterPro"/>
</dbReference>
<evidence type="ECO:0000256" key="4">
    <source>
        <dbReference type="ARBA" id="ARBA00022737"/>
    </source>
</evidence>
<comment type="similarity">
    <text evidence="2 10">Belongs to the WD repeat HIR1 family.</text>
</comment>
<accession>A0A1X2IMR4</accession>
<evidence type="ECO:0000259" key="12">
    <source>
        <dbReference type="Pfam" id="PF07569"/>
    </source>
</evidence>
<keyword evidence="10" id="KW-0678">Repressor</keyword>
<dbReference type="PROSITE" id="PS00678">
    <property type="entry name" value="WD_REPEATS_1"/>
    <property type="match status" value="3"/>
</dbReference>
<dbReference type="Pfam" id="PF07569">
    <property type="entry name" value="Hira"/>
    <property type="match status" value="1"/>
</dbReference>
<evidence type="ECO:0000313" key="15">
    <source>
        <dbReference type="Proteomes" id="UP000193560"/>
    </source>
</evidence>
<dbReference type="CDD" id="cd00200">
    <property type="entry name" value="WD40"/>
    <property type="match status" value="1"/>
</dbReference>
<proteinExistence type="inferred from homology"/>
<evidence type="ECO:0000313" key="14">
    <source>
        <dbReference type="EMBL" id="ORZ19308.1"/>
    </source>
</evidence>
<feature type="repeat" description="WD" evidence="9">
    <location>
        <begin position="79"/>
        <end position="121"/>
    </location>
</feature>
<dbReference type="PROSITE" id="PS50294">
    <property type="entry name" value="WD_REPEATS_REGION"/>
    <property type="match status" value="3"/>
</dbReference>
<dbReference type="GO" id="GO:0031491">
    <property type="term" value="F:nucleosome binding"/>
    <property type="evidence" value="ECO:0007669"/>
    <property type="project" value="TreeGrafter"/>
</dbReference>
<feature type="compositionally biased region" description="Low complexity" evidence="11">
    <location>
        <begin position="522"/>
        <end position="540"/>
    </location>
</feature>
<evidence type="ECO:0000256" key="1">
    <source>
        <dbReference type="ARBA" id="ARBA00004123"/>
    </source>
</evidence>
<evidence type="ECO:0000256" key="2">
    <source>
        <dbReference type="ARBA" id="ARBA00007306"/>
    </source>
</evidence>
<keyword evidence="5 10" id="KW-0156">Chromatin regulator</keyword>
<dbReference type="InterPro" id="IPR036322">
    <property type="entry name" value="WD40_repeat_dom_sf"/>
</dbReference>
<feature type="compositionally biased region" description="Basic and acidic residues" evidence="11">
    <location>
        <begin position="479"/>
        <end position="492"/>
    </location>
</feature>
<feature type="compositionally biased region" description="Polar residues" evidence="11">
    <location>
        <begin position="541"/>
        <end position="559"/>
    </location>
</feature>
<dbReference type="InterPro" id="IPR015943">
    <property type="entry name" value="WD40/YVTN_repeat-like_dom_sf"/>
</dbReference>
<dbReference type="OrthoDB" id="1741719at2759"/>
<dbReference type="PANTHER" id="PTHR13831:SF0">
    <property type="entry name" value="PROTEIN HIRA"/>
    <property type="match status" value="1"/>
</dbReference>
<gene>
    <name evidence="14" type="ORF">BCR42DRAFT_409554</name>
</gene>
<dbReference type="InterPro" id="IPR031120">
    <property type="entry name" value="HIR1-like"/>
</dbReference>
<dbReference type="SUPFAM" id="SSF50978">
    <property type="entry name" value="WD40 repeat-like"/>
    <property type="match status" value="1"/>
</dbReference>
<evidence type="ECO:0000256" key="5">
    <source>
        <dbReference type="ARBA" id="ARBA00022853"/>
    </source>
</evidence>
<evidence type="ECO:0000259" key="13">
    <source>
        <dbReference type="Pfam" id="PF24105"/>
    </source>
</evidence>
<dbReference type="GO" id="GO:0000417">
    <property type="term" value="C:HIR complex"/>
    <property type="evidence" value="ECO:0007669"/>
    <property type="project" value="TreeGrafter"/>
</dbReference>
<feature type="region of interest" description="Disordered" evidence="11">
    <location>
        <begin position="521"/>
        <end position="594"/>
    </location>
</feature>
<comment type="caution">
    <text evidence="14">The sequence shown here is derived from an EMBL/GenBank/DDBJ whole genome shotgun (WGS) entry which is preliminary data.</text>
</comment>
<dbReference type="GO" id="GO:0005634">
    <property type="term" value="C:nucleus"/>
    <property type="evidence" value="ECO:0007669"/>
    <property type="project" value="UniProtKB-SubCell"/>
</dbReference>
<feature type="compositionally biased region" description="Polar residues" evidence="11">
    <location>
        <begin position="469"/>
        <end position="478"/>
    </location>
</feature>
<evidence type="ECO:0000256" key="9">
    <source>
        <dbReference type="PROSITE-ProRule" id="PRU00221"/>
    </source>
</evidence>